<feature type="transmembrane region" description="Helical" evidence="6">
    <location>
        <begin position="527"/>
        <end position="551"/>
    </location>
</feature>
<evidence type="ECO:0000256" key="6">
    <source>
        <dbReference type="SAM" id="Phobius"/>
    </source>
</evidence>
<dbReference type="Pfam" id="PF13091">
    <property type="entry name" value="PLDc_2"/>
    <property type="match status" value="1"/>
</dbReference>
<dbReference type="RefSeq" id="WP_097011139.1">
    <property type="nucleotide sequence ID" value="NZ_LT907975.1"/>
</dbReference>
<keyword evidence="3 8" id="KW-0378">Hydrolase</keyword>
<dbReference type="Gene3D" id="3.30.870.10">
    <property type="entry name" value="Endonuclease Chain A"/>
    <property type="match status" value="2"/>
</dbReference>
<organism evidence="8 9">
    <name type="scientific">Pseudodesulfovibrio profundus</name>
    <dbReference type="NCBI Taxonomy" id="57320"/>
    <lineage>
        <taxon>Bacteria</taxon>
        <taxon>Pseudomonadati</taxon>
        <taxon>Thermodesulfobacteriota</taxon>
        <taxon>Desulfovibrionia</taxon>
        <taxon>Desulfovibrionales</taxon>
        <taxon>Desulfovibrionaceae</taxon>
    </lineage>
</organism>
<keyword evidence="6" id="KW-1133">Transmembrane helix</keyword>
<feature type="domain" description="PLD phosphodiesterase" evidence="7">
    <location>
        <begin position="342"/>
        <end position="369"/>
    </location>
</feature>
<evidence type="ECO:0000313" key="9">
    <source>
        <dbReference type="Proteomes" id="UP000219215"/>
    </source>
</evidence>
<gene>
    <name evidence="8" type="ORF">DPRO_1097</name>
</gene>
<dbReference type="InterPro" id="IPR015679">
    <property type="entry name" value="PLipase_D_fam"/>
</dbReference>
<dbReference type="GO" id="GO:0009395">
    <property type="term" value="P:phospholipid catabolic process"/>
    <property type="evidence" value="ECO:0007669"/>
    <property type="project" value="TreeGrafter"/>
</dbReference>
<dbReference type="PROSITE" id="PS50035">
    <property type="entry name" value="PLD"/>
    <property type="match status" value="2"/>
</dbReference>
<evidence type="ECO:0000256" key="5">
    <source>
        <dbReference type="SAM" id="MobiDB-lite"/>
    </source>
</evidence>
<dbReference type="AlphaFoldDB" id="A0A2C8F653"/>
<evidence type="ECO:0000256" key="4">
    <source>
        <dbReference type="ARBA" id="ARBA00023098"/>
    </source>
</evidence>
<keyword evidence="2" id="KW-0677">Repeat</keyword>
<dbReference type="OrthoDB" id="8828485at2"/>
<dbReference type="EC" id="3.1.4.4" evidence="8"/>
<dbReference type="Proteomes" id="UP000219215">
    <property type="component" value="Chromosome DPRO"/>
</dbReference>
<keyword evidence="9" id="KW-1185">Reference proteome</keyword>
<feature type="transmembrane region" description="Helical" evidence="6">
    <location>
        <begin position="557"/>
        <end position="578"/>
    </location>
</feature>
<dbReference type="Pfam" id="PF00614">
    <property type="entry name" value="PLDc"/>
    <property type="match status" value="1"/>
</dbReference>
<evidence type="ECO:0000256" key="2">
    <source>
        <dbReference type="ARBA" id="ARBA00022737"/>
    </source>
</evidence>
<reference evidence="9" key="1">
    <citation type="submission" date="2017-09" db="EMBL/GenBank/DDBJ databases">
        <authorList>
            <person name="Regsiter A."/>
            <person name="William W."/>
        </authorList>
    </citation>
    <scope>NUCLEOTIDE SEQUENCE [LARGE SCALE GENOMIC DNA]</scope>
    <source>
        <strain evidence="9">500-1</strain>
    </source>
</reference>
<dbReference type="Pfam" id="PF09335">
    <property type="entry name" value="VTT_dom"/>
    <property type="match status" value="1"/>
</dbReference>
<evidence type="ECO:0000256" key="1">
    <source>
        <dbReference type="ARBA" id="ARBA00000798"/>
    </source>
</evidence>
<dbReference type="SMART" id="SM00155">
    <property type="entry name" value="PLDc"/>
    <property type="match status" value="2"/>
</dbReference>
<keyword evidence="4" id="KW-0443">Lipid metabolism</keyword>
<sequence length="707" mass="78765">MEDKDDILFTPEGATMAEASRAAFLVDACAYFSALSEAIRNAERSILIAGWDIDSRIKLDPVNSDEKLYELLNKCVEERPDLHIHVLIWDYPLAYSLDREPMQQLNFPLKTHENIHYQADSALPLGSSHHQKIVVIDDKIAFVGGIDLTAGRWDRPGHPPFEEHRVKPDGSHYLPYHDIQMLIEGEPVARIGDIVRKRWEWATDEELSPPQKTEGTPWPASVDPDMENENVVTAMTLPAFRGRQARREVESLYLHQIARAKKTIYIENQYFTSTSIRDALIERLQSHDCPEILIILPQMTTGLLEQLVMEPLQSEVLDTLAEQDKHNKLAVYCPFGDEDSCIAIKVHSKIMIIDDEFITVGSANLNDRSMGLDSECNLAFGSKEITNTLAHFRHRLMAHHIGIPMDQVTDMEPEKGMLGTVEELSRPTGRLVIEPKTRNENPLPVDPELIREFDTSHPGEYDTIMDDYSSSENSERSYLSFMGFGAILAGFIILALLWRFTPLSEYATPDALLHWAEQVQKMPMSPVLAILCFVVGGFILFPVTLLIVLTASIFSPVMAFFISLAGCLASALSVYYVGELLGHKQIKRLAGSKVKEISERLGKHGLASIVVTRVVPVAPYSVINLVAGASHIKLSTFLLGTVLGMGPGIVAMTLFGAQLINTLRNPGPGTLAILIGIVLLVVVAGTLVRRRLKRMRDDSDSTEESQS</sequence>
<dbReference type="PANTHER" id="PTHR18896">
    <property type="entry name" value="PHOSPHOLIPASE D"/>
    <property type="match status" value="1"/>
</dbReference>
<feature type="transmembrane region" description="Helical" evidence="6">
    <location>
        <begin position="637"/>
        <end position="657"/>
    </location>
</feature>
<dbReference type="InterPro" id="IPR025202">
    <property type="entry name" value="PLD-like_dom"/>
</dbReference>
<proteinExistence type="predicted"/>
<feature type="domain" description="PLD phosphodiesterase" evidence="7">
    <location>
        <begin position="125"/>
        <end position="152"/>
    </location>
</feature>
<keyword evidence="6" id="KW-0472">Membrane</keyword>
<feature type="transmembrane region" description="Helical" evidence="6">
    <location>
        <begin position="669"/>
        <end position="688"/>
    </location>
</feature>
<dbReference type="KEGG" id="pprf:DPRO_1097"/>
<dbReference type="CDD" id="cd09140">
    <property type="entry name" value="PLDc_vPLD1_2_like_bac_1"/>
    <property type="match status" value="1"/>
</dbReference>
<feature type="transmembrane region" description="Helical" evidence="6">
    <location>
        <begin position="478"/>
        <end position="498"/>
    </location>
</feature>
<evidence type="ECO:0000313" key="8">
    <source>
        <dbReference type="EMBL" id="SOB57982.1"/>
    </source>
</evidence>
<dbReference type="CDD" id="cd09143">
    <property type="entry name" value="PLDc_vPLD1_2_like_bac_2"/>
    <property type="match status" value="1"/>
</dbReference>
<dbReference type="InterPro" id="IPR032816">
    <property type="entry name" value="VTT_dom"/>
</dbReference>
<feature type="region of interest" description="Disordered" evidence="5">
    <location>
        <begin position="205"/>
        <end position="224"/>
    </location>
</feature>
<accession>A0A2C8F653</accession>
<comment type="catalytic activity">
    <reaction evidence="1">
        <text>a 1,2-diacyl-sn-glycero-3-phosphocholine + H2O = a 1,2-diacyl-sn-glycero-3-phosphate + choline + H(+)</text>
        <dbReference type="Rhea" id="RHEA:14445"/>
        <dbReference type="ChEBI" id="CHEBI:15354"/>
        <dbReference type="ChEBI" id="CHEBI:15377"/>
        <dbReference type="ChEBI" id="CHEBI:15378"/>
        <dbReference type="ChEBI" id="CHEBI:57643"/>
        <dbReference type="ChEBI" id="CHEBI:58608"/>
        <dbReference type="EC" id="3.1.4.4"/>
    </reaction>
</comment>
<evidence type="ECO:0000256" key="3">
    <source>
        <dbReference type="ARBA" id="ARBA00022801"/>
    </source>
</evidence>
<dbReference type="EMBL" id="LT907975">
    <property type="protein sequence ID" value="SOB57982.1"/>
    <property type="molecule type" value="Genomic_DNA"/>
</dbReference>
<dbReference type="InterPro" id="IPR001736">
    <property type="entry name" value="PLipase_D/transphosphatidylase"/>
</dbReference>
<protein>
    <submittedName>
        <fullName evidence="8">Putative Phospholipase D/transphosphatidylase Pld</fullName>
        <ecNumber evidence="8">3.1.4.4</ecNumber>
    </submittedName>
</protein>
<dbReference type="PANTHER" id="PTHR18896:SF76">
    <property type="entry name" value="PHOSPHOLIPASE"/>
    <property type="match status" value="1"/>
</dbReference>
<name>A0A2C8F653_9BACT</name>
<dbReference type="SUPFAM" id="SSF56024">
    <property type="entry name" value="Phospholipase D/nuclease"/>
    <property type="match status" value="2"/>
</dbReference>
<dbReference type="GO" id="GO:0004630">
    <property type="term" value="F:phospholipase D activity"/>
    <property type="evidence" value="ECO:0007669"/>
    <property type="project" value="UniProtKB-EC"/>
</dbReference>
<evidence type="ECO:0000259" key="7">
    <source>
        <dbReference type="PROSITE" id="PS50035"/>
    </source>
</evidence>
<keyword evidence="6" id="KW-0812">Transmembrane</keyword>